<dbReference type="PANTHER" id="PTHR16301">
    <property type="entry name" value="IMPACT-RELATED"/>
    <property type="match status" value="1"/>
</dbReference>
<protein>
    <submittedName>
        <fullName evidence="3">Putative IMPACT family member YvyE</fullName>
    </submittedName>
</protein>
<feature type="domain" description="Impact N-terminal" evidence="2">
    <location>
        <begin position="3"/>
        <end position="101"/>
    </location>
</feature>
<dbReference type="InterPro" id="IPR023582">
    <property type="entry name" value="Impact"/>
</dbReference>
<dbReference type="InterPro" id="IPR020569">
    <property type="entry name" value="UPF0029_Impact_CS"/>
</dbReference>
<dbReference type="InterPro" id="IPR020568">
    <property type="entry name" value="Ribosomal_Su5_D2-typ_SF"/>
</dbReference>
<name>A0A6F8ZG27_9FIRM</name>
<gene>
    <name evidence="3" type="ORF">R50_1043</name>
</gene>
<dbReference type="Proteomes" id="UP000503399">
    <property type="component" value="Chromosome"/>
</dbReference>
<organism evidence="3 4">
    <name type="scientific">Candidatus Hydrogenisulfobacillus filiaventi</name>
    <dbReference type="NCBI Taxonomy" id="2707344"/>
    <lineage>
        <taxon>Bacteria</taxon>
        <taxon>Bacillati</taxon>
        <taxon>Bacillota</taxon>
        <taxon>Clostridia</taxon>
        <taxon>Eubacteriales</taxon>
        <taxon>Clostridiales Family XVII. Incertae Sedis</taxon>
        <taxon>Candidatus Hydrogenisulfobacillus</taxon>
    </lineage>
</organism>
<dbReference type="AlphaFoldDB" id="A0A6F8ZG27"/>
<dbReference type="KEGG" id="hfv:R50_1043"/>
<sequence length="199" mass="21911">MSRSRFIAAARHLQDAGSLDAWLDERRQAWPRARHYVWAYRLEPGQERATDDHEPAGTAGAPLLELLRERDLVFSGLVVVRYFGGIKLGRGGLARAHREAALATAPLAEWRPACLLSLVVPYAAYPDLERRLAAAGLSPETEFGSGVALRLWVLEDEAGAWETRLTALDPACRMLARGWHAFPALAEALPPTPPQGDRT</sequence>
<dbReference type="Gene3D" id="3.30.230.30">
    <property type="entry name" value="Impact, N-terminal domain"/>
    <property type="match status" value="1"/>
</dbReference>
<dbReference type="InterPro" id="IPR036956">
    <property type="entry name" value="Impact_N_sf"/>
</dbReference>
<dbReference type="GO" id="GO:0006446">
    <property type="term" value="P:regulation of translational initiation"/>
    <property type="evidence" value="ECO:0007669"/>
    <property type="project" value="TreeGrafter"/>
</dbReference>
<evidence type="ECO:0000313" key="3">
    <source>
        <dbReference type="EMBL" id="CAB1128549.1"/>
    </source>
</evidence>
<dbReference type="GO" id="GO:0005737">
    <property type="term" value="C:cytoplasm"/>
    <property type="evidence" value="ECO:0007669"/>
    <property type="project" value="TreeGrafter"/>
</dbReference>
<keyword evidence="4" id="KW-1185">Reference proteome</keyword>
<dbReference type="PANTHER" id="PTHR16301:SF20">
    <property type="entry name" value="IMPACT FAMILY MEMBER YIGZ"/>
    <property type="match status" value="1"/>
</dbReference>
<evidence type="ECO:0000259" key="2">
    <source>
        <dbReference type="Pfam" id="PF01205"/>
    </source>
</evidence>
<reference evidence="3 4" key="1">
    <citation type="submission" date="2020-02" db="EMBL/GenBank/DDBJ databases">
        <authorList>
            <person name="Hogendoorn C."/>
        </authorList>
    </citation>
    <scope>NUCLEOTIDE SEQUENCE [LARGE SCALE GENOMIC DNA]</scope>
    <source>
        <strain evidence="3">R501</strain>
    </source>
</reference>
<evidence type="ECO:0000256" key="1">
    <source>
        <dbReference type="ARBA" id="ARBA00007665"/>
    </source>
</evidence>
<comment type="similarity">
    <text evidence="1">Belongs to the IMPACT family.</text>
</comment>
<proteinExistence type="inferred from homology"/>
<accession>A0A6F8ZG27</accession>
<dbReference type="SUPFAM" id="SSF54211">
    <property type="entry name" value="Ribosomal protein S5 domain 2-like"/>
    <property type="match status" value="1"/>
</dbReference>
<dbReference type="InterPro" id="IPR001498">
    <property type="entry name" value="Impact_N"/>
</dbReference>
<dbReference type="PROSITE" id="PS00910">
    <property type="entry name" value="UPF0029"/>
    <property type="match status" value="1"/>
</dbReference>
<dbReference type="EMBL" id="LR778114">
    <property type="protein sequence ID" value="CAB1128549.1"/>
    <property type="molecule type" value="Genomic_DNA"/>
</dbReference>
<dbReference type="Pfam" id="PF01205">
    <property type="entry name" value="Impact_N"/>
    <property type="match status" value="1"/>
</dbReference>
<evidence type="ECO:0000313" key="4">
    <source>
        <dbReference type="Proteomes" id="UP000503399"/>
    </source>
</evidence>